<sequence>MRYGVRGCPYNCIFWRLIAKPDKRDNIDNINEVANKTANILFYGSIIIFVILVIFFSK</sequence>
<keyword evidence="3" id="KW-1185">Reference proteome</keyword>
<protein>
    <submittedName>
        <fullName evidence="2">Uncharacterized protein</fullName>
    </submittedName>
</protein>
<feature type="transmembrane region" description="Helical" evidence="1">
    <location>
        <begin position="40"/>
        <end position="57"/>
    </location>
</feature>
<name>A0ABM8YW81_9PROT</name>
<keyword evidence="1" id="KW-0472">Membrane</keyword>
<proteinExistence type="predicted"/>
<dbReference type="Proteomes" id="UP000839052">
    <property type="component" value="Chromosome"/>
</dbReference>
<keyword evidence="1" id="KW-1133">Transmembrane helix</keyword>
<evidence type="ECO:0000256" key="1">
    <source>
        <dbReference type="SAM" id="Phobius"/>
    </source>
</evidence>
<keyword evidence="1" id="KW-0812">Transmembrane</keyword>
<evidence type="ECO:0000313" key="3">
    <source>
        <dbReference type="Proteomes" id="UP000839052"/>
    </source>
</evidence>
<reference evidence="2 3" key="1">
    <citation type="submission" date="2021-10" db="EMBL/GenBank/DDBJ databases">
        <authorList>
            <person name="Koch H."/>
        </authorList>
    </citation>
    <scope>NUCLEOTIDE SEQUENCE [LARGE SCALE GENOMIC DNA]</scope>
    <source>
        <strain evidence="2">6680</strain>
    </source>
</reference>
<gene>
    <name evidence="2" type="ORF">NTG6680_0464</name>
</gene>
<dbReference type="EMBL" id="OU912926">
    <property type="protein sequence ID" value="CAG9931717.1"/>
    <property type="molecule type" value="Genomic_DNA"/>
</dbReference>
<evidence type="ECO:0000313" key="2">
    <source>
        <dbReference type="EMBL" id="CAG9931717.1"/>
    </source>
</evidence>
<organism evidence="2 3">
    <name type="scientific">Candidatus Nitrotoga arctica</name>
    <dbReference type="NCBI Taxonomy" id="453162"/>
    <lineage>
        <taxon>Bacteria</taxon>
        <taxon>Pseudomonadati</taxon>
        <taxon>Pseudomonadota</taxon>
        <taxon>Betaproteobacteria</taxon>
        <taxon>Nitrosomonadales</taxon>
        <taxon>Gallionellaceae</taxon>
        <taxon>Candidatus Nitrotoga</taxon>
    </lineage>
</organism>
<accession>A0ABM8YW81</accession>